<sequence>MLSQVIRATYRRIHGAPTTAYTKLRKPGLLLGLGGLAAAGLALQVAADAPDSADDGQLPTDKLACRIDAAAPRHPTVLVACGSFNPPTIMHLRMFDLATAALAQRGYDVWGCYMSPVADAYGKKGLAPVQQRLQMCRLAAADTSNVMVDSWEATQPGYTRTIQVLRHVQGTDVEQLLQQPGSLLHQYRDNVIIVEEPVPNNVSSTAVRRLLAQQQPVRYLVPDAVIAYIKQHHLYQQQQQQRAQGK</sequence>
<organism evidence="2 3">
    <name type="scientific">Tetradesmus obliquus</name>
    <name type="common">Green alga</name>
    <name type="synonym">Acutodesmus obliquus</name>
    <dbReference type="NCBI Taxonomy" id="3088"/>
    <lineage>
        <taxon>Eukaryota</taxon>
        <taxon>Viridiplantae</taxon>
        <taxon>Chlorophyta</taxon>
        <taxon>core chlorophytes</taxon>
        <taxon>Chlorophyceae</taxon>
        <taxon>CS clade</taxon>
        <taxon>Sphaeropleales</taxon>
        <taxon>Scenedesmaceae</taxon>
        <taxon>Tetradesmus</taxon>
    </lineage>
</organism>
<dbReference type="InterPro" id="IPR014729">
    <property type="entry name" value="Rossmann-like_a/b/a_fold"/>
</dbReference>
<feature type="domain" description="Cytidyltransferase-like" evidence="1">
    <location>
        <begin position="79"/>
        <end position="209"/>
    </location>
</feature>
<name>A0ABY8U4L3_TETOB</name>
<accession>A0ABY8U4L3</accession>
<keyword evidence="3" id="KW-1185">Reference proteome</keyword>
<dbReference type="EMBL" id="CP126214">
    <property type="protein sequence ID" value="WIA16300.1"/>
    <property type="molecule type" value="Genomic_DNA"/>
</dbReference>
<dbReference type="Pfam" id="PF01467">
    <property type="entry name" value="CTP_transf_like"/>
    <property type="match status" value="1"/>
</dbReference>
<gene>
    <name evidence="2" type="ORF">OEZ85_013001</name>
</gene>
<evidence type="ECO:0000259" key="1">
    <source>
        <dbReference type="Pfam" id="PF01467"/>
    </source>
</evidence>
<proteinExistence type="predicted"/>
<dbReference type="Proteomes" id="UP001244341">
    <property type="component" value="Chromosome 7b"/>
</dbReference>
<dbReference type="PANTHER" id="PTHR12039:SF0">
    <property type="entry name" value="NICOTINAMIDE-NUCLEOTIDE ADENYLYLTRANSFERASE"/>
    <property type="match status" value="1"/>
</dbReference>
<dbReference type="SUPFAM" id="SSF52374">
    <property type="entry name" value="Nucleotidylyl transferase"/>
    <property type="match status" value="1"/>
</dbReference>
<dbReference type="PANTHER" id="PTHR12039">
    <property type="entry name" value="NICOTINAMIDE MONONUCLEOTIDE ADENYLYLTRANSFERASE"/>
    <property type="match status" value="1"/>
</dbReference>
<dbReference type="InterPro" id="IPR004821">
    <property type="entry name" value="Cyt_trans-like"/>
</dbReference>
<protein>
    <recommendedName>
        <fullName evidence="1">Cytidyltransferase-like domain-containing protein</fullName>
    </recommendedName>
</protein>
<evidence type="ECO:0000313" key="2">
    <source>
        <dbReference type="EMBL" id="WIA16300.1"/>
    </source>
</evidence>
<dbReference type="Gene3D" id="3.40.50.620">
    <property type="entry name" value="HUPs"/>
    <property type="match status" value="2"/>
</dbReference>
<dbReference type="InterPro" id="IPR051182">
    <property type="entry name" value="Euk_NMN_adenylyltrnsfrase"/>
</dbReference>
<evidence type="ECO:0000313" key="3">
    <source>
        <dbReference type="Proteomes" id="UP001244341"/>
    </source>
</evidence>
<reference evidence="2 3" key="1">
    <citation type="submission" date="2023-05" db="EMBL/GenBank/DDBJ databases">
        <title>A 100% complete, gapless, phased diploid assembly of the Scenedesmus obliquus UTEX 3031 genome.</title>
        <authorList>
            <person name="Biondi T.C."/>
            <person name="Hanschen E.R."/>
            <person name="Kwon T."/>
            <person name="Eng W."/>
            <person name="Kruse C.P.S."/>
            <person name="Koehler S.I."/>
            <person name="Kunde Y."/>
            <person name="Gleasner C.D."/>
            <person name="You Mak K.T."/>
            <person name="Polle J."/>
            <person name="Hovde B.T."/>
            <person name="Starkenburg S.R."/>
        </authorList>
    </citation>
    <scope>NUCLEOTIDE SEQUENCE [LARGE SCALE GENOMIC DNA]</scope>
    <source>
        <strain evidence="2 3">DOE0152z</strain>
    </source>
</reference>